<reference evidence="2" key="1">
    <citation type="journal article" date="2015" name="Nature">
        <title>Complex archaea that bridge the gap between prokaryotes and eukaryotes.</title>
        <authorList>
            <person name="Spang A."/>
            <person name="Saw J.H."/>
            <person name="Jorgensen S.L."/>
            <person name="Zaremba-Niedzwiedzka K."/>
            <person name="Martijn J."/>
            <person name="Lind A.E."/>
            <person name="van Eijk R."/>
            <person name="Schleper C."/>
            <person name="Guy L."/>
            <person name="Ettema T.J."/>
        </authorList>
    </citation>
    <scope>NUCLEOTIDE SEQUENCE</scope>
</reference>
<feature type="non-terminal residue" evidence="2">
    <location>
        <position position="578"/>
    </location>
</feature>
<evidence type="ECO:0000256" key="1">
    <source>
        <dbReference type="SAM" id="MobiDB-lite"/>
    </source>
</evidence>
<sequence>SALLMALPFIGFGLKAGMGTRRAAIQITSNLLATGMEPKAIPALARWTTLAAKIGPRAALSRAPASIRGTRLFAIVNKNLRSEAGGLRISERSVRLSEPAERMILLADTGKKIKRAELIRAAKGEKIGGVGNRLIRMSNEAIIFEMKAKRRGFERLLGIKNALKARPKMTRGLRRTLEKVLIKGPKASLKELRNAARRAGVEIGALGKKPAQLTTEESIELGKLRAIKNTARMTTEQIERFDELETVASRIAAGAPDEKAILLDEITDALRPRGVEVAATERAITVAPQRVPGVVPGRLADVPDVTVQRIFKDIIQGNSSRDDHLNLRRIIEEEINRSGRTADDLYDSGDYLYLGRSPITDASGDISRTIADEQRFVEAGGIREFEEGTRALRFSDDPVIRSRAIADETANYGRGGGSGRPPVTEVTTPPLPDPSPGTERLPLLKSMKEFAIDQEHSTSNAMAGIARIAGKAPPIRHMLEFVNPSPWFQGKVGHALGGFLNKGQQNRSLHAAMTTKMLRGEKGLFKFVDNVAPNLKSVSDASISITPERLVQFPEDVVRTTADGVVIGKLTDKQQSFI</sequence>
<evidence type="ECO:0000313" key="2">
    <source>
        <dbReference type="EMBL" id="KKL51142.1"/>
    </source>
</evidence>
<comment type="caution">
    <text evidence="2">The sequence shown here is derived from an EMBL/GenBank/DDBJ whole genome shotgun (WGS) entry which is preliminary data.</text>
</comment>
<organism evidence="2">
    <name type="scientific">marine sediment metagenome</name>
    <dbReference type="NCBI Taxonomy" id="412755"/>
    <lineage>
        <taxon>unclassified sequences</taxon>
        <taxon>metagenomes</taxon>
        <taxon>ecological metagenomes</taxon>
    </lineage>
</organism>
<dbReference type="EMBL" id="LAZR01032348">
    <property type="protein sequence ID" value="KKL51142.1"/>
    <property type="molecule type" value="Genomic_DNA"/>
</dbReference>
<feature type="non-terminal residue" evidence="2">
    <location>
        <position position="1"/>
    </location>
</feature>
<gene>
    <name evidence="2" type="ORF">LCGC14_2298450</name>
</gene>
<feature type="region of interest" description="Disordered" evidence="1">
    <location>
        <begin position="409"/>
        <end position="438"/>
    </location>
</feature>
<name>A0A0F9FJ48_9ZZZZ</name>
<accession>A0A0F9FJ48</accession>
<proteinExistence type="predicted"/>
<dbReference type="AlphaFoldDB" id="A0A0F9FJ48"/>
<protein>
    <submittedName>
        <fullName evidence="2">Uncharacterized protein</fullName>
    </submittedName>
</protein>